<dbReference type="RefSeq" id="WP_124906987.1">
    <property type="nucleotide sequence ID" value="NZ_RQJP01000002.1"/>
</dbReference>
<keyword evidence="2" id="KW-1185">Reference proteome</keyword>
<accession>A0A3P1CPZ1</accession>
<dbReference type="Proteomes" id="UP000274271">
    <property type="component" value="Unassembled WGS sequence"/>
</dbReference>
<sequence length="75" mass="8212">MAKLNGLFISLLESFSVDSQPAVNRLEPTPPAGLSATDQPVKPENISLLYGKILLDRKGENRLDLSSIITTPTRY</sequence>
<gene>
    <name evidence="1" type="ORF">EHT87_12685</name>
</gene>
<evidence type="ECO:0000313" key="2">
    <source>
        <dbReference type="Proteomes" id="UP000274271"/>
    </source>
</evidence>
<name>A0A3P1CPZ1_9BACT</name>
<reference evidence="1 2" key="1">
    <citation type="submission" date="2018-11" db="EMBL/GenBank/DDBJ databases">
        <authorList>
            <person name="Zhou Z."/>
            <person name="Wang G."/>
        </authorList>
    </citation>
    <scope>NUCLEOTIDE SEQUENCE [LARGE SCALE GENOMIC DNA]</scope>
    <source>
        <strain evidence="1 2">KCTC42998</strain>
    </source>
</reference>
<comment type="caution">
    <text evidence="1">The sequence shown here is derived from an EMBL/GenBank/DDBJ whole genome shotgun (WGS) entry which is preliminary data.</text>
</comment>
<dbReference type="AlphaFoldDB" id="A0A3P1CPZ1"/>
<evidence type="ECO:0000313" key="1">
    <source>
        <dbReference type="EMBL" id="RRB15383.1"/>
    </source>
</evidence>
<organism evidence="1 2">
    <name type="scientific">Larkinella knui</name>
    <dbReference type="NCBI Taxonomy" id="2025310"/>
    <lineage>
        <taxon>Bacteria</taxon>
        <taxon>Pseudomonadati</taxon>
        <taxon>Bacteroidota</taxon>
        <taxon>Cytophagia</taxon>
        <taxon>Cytophagales</taxon>
        <taxon>Spirosomataceae</taxon>
        <taxon>Larkinella</taxon>
    </lineage>
</organism>
<proteinExistence type="predicted"/>
<dbReference type="EMBL" id="RQJP01000002">
    <property type="protein sequence ID" value="RRB15383.1"/>
    <property type="molecule type" value="Genomic_DNA"/>
</dbReference>
<protein>
    <submittedName>
        <fullName evidence="1">Uncharacterized protein</fullName>
    </submittedName>
</protein>